<proteinExistence type="predicted"/>
<evidence type="ECO:0000313" key="1">
    <source>
        <dbReference type="EMBL" id="KAF3547814.1"/>
    </source>
</evidence>
<reference evidence="1 2" key="1">
    <citation type="journal article" date="2020" name="BMC Genomics">
        <title>Intraspecific diversification of the crop wild relative Brassica cretica Lam. using demographic model selection.</title>
        <authorList>
            <person name="Kioukis A."/>
            <person name="Michalopoulou V.A."/>
            <person name="Briers L."/>
            <person name="Pirintsos S."/>
            <person name="Studholme D.J."/>
            <person name="Pavlidis P."/>
            <person name="Sarris P.F."/>
        </authorList>
    </citation>
    <scope>NUCLEOTIDE SEQUENCE [LARGE SCALE GENOMIC DNA]</scope>
    <source>
        <strain evidence="2">cv. PFS-1207/04</strain>
    </source>
</reference>
<dbReference type="Proteomes" id="UP000266723">
    <property type="component" value="Unassembled WGS sequence"/>
</dbReference>
<keyword evidence="2" id="KW-1185">Reference proteome</keyword>
<comment type="caution">
    <text evidence="1">The sequence shown here is derived from an EMBL/GenBank/DDBJ whole genome shotgun (WGS) entry which is preliminary data.</text>
</comment>
<accession>A0ABQ7C8A2</accession>
<organism evidence="1 2">
    <name type="scientific">Brassica cretica</name>
    <name type="common">Mustard</name>
    <dbReference type="NCBI Taxonomy" id="69181"/>
    <lineage>
        <taxon>Eukaryota</taxon>
        <taxon>Viridiplantae</taxon>
        <taxon>Streptophyta</taxon>
        <taxon>Embryophyta</taxon>
        <taxon>Tracheophyta</taxon>
        <taxon>Spermatophyta</taxon>
        <taxon>Magnoliopsida</taxon>
        <taxon>eudicotyledons</taxon>
        <taxon>Gunneridae</taxon>
        <taxon>Pentapetalae</taxon>
        <taxon>rosids</taxon>
        <taxon>malvids</taxon>
        <taxon>Brassicales</taxon>
        <taxon>Brassicaceae</taxon>
        <taxon>Brassiceae</taxon>
        <taxon>Brassica</taxon>
    </lineage>
</organism>
<dbReference type="PANTHER" id="PTHR47165">
    <property type="entry name" value="OS03G0429900 PROTEIN"/>
    <property type="match status" value="1"/>
</dbReference>
<dbReference type="InterPro" id="IPR012340">
    <property type="entry name" value="NA-bd_OB-fold"/>
</dbReference>
<gene>
    <name evidence="1" type="ORF">DY000_02002028</name>
</gene>
<evidence type="ECO:0000313" key="2">
    <source>
        <dbReference type="Proteomes" id="UP000266723"/>
    </source>
</evidence>
<protein>
    <submittedName>
        <fullName evidence="1">Uncharacterized protein</fullName>
    </submittedName>
</protein>
<dbReference type="EMBL" id="QGKV02000832">
    <property type="protein sequence ID" value="KAF3547814.1"/>
    <property type="molecule type" value="Genomic_DNA"/>
</dbReference>
<name>A0ABQ7C8A2_BRACR</name>
<dbReference type="PANTHER" id="PTHR47165:SF4">
    <property type="entry name" value="OS03G0429900 PROTEIN"/>
    <property type="match status" value="1"/>
</dbReference>
<dbReference type="Gene3D" id="2.40.50.140">
    <property type="entry name" value="Nucleic acid-binding proteins"/>
    <property type="match status" value="1"/>
</dbReference>
<sequence length="415" mass="45969">MANAANFLFDLKTGRCSSTIQVRLLCFLEPMNVRWGSELMGVDMFLLDSQVCSEPLPEFIKPSVVLNLYHRIFFYHFLNRLAIHMPNLKVGSLYSLAGFDVTRCNQNYRLSDSSMMIRFSDSTCFDEITEPAIPIGVESFRFASCSVLPTQTLSFQPVKLHNQLESMGGDPRVLVATSIKPKIVGGNHRRGDFYRLVAQDTGLAPAAPLLKGYDKVESLSIADLNEFVNSASSQVRLISSALRRSLVSSWTKDGATFLAPTVPRSSNALSRFHMSGLYRVEMSIADETAEGLFVCFDWVMTKLHNMRPYEACHLLAPPFVADMERKTYKFQVNVSAYNFTENHQIFTISCILSEGDRMPLPQFVVNGGDDDNGDDNSGAISVGVKVETGGSSQVQGSSGTKKKARKAANVFLKNS</sequence>